<keyword evidence="7" id="KW-0057">Aromatic amino acid biosynthesis</keyword>
<dbReference type="Pfam" id="PF00697">
    <property type="entry name" value="PRAI"/>
    <property type="match status" value="1"/>
</dbReference>
<dbReference type="PANTHER" id="PTHR42894">
    <property type="entry name" value="N-(5'-PHOSPHORIBOSYL)ANTHRANILATE ISOMERASE"/>
    <property type="match status" value="1"/>
</dbReference>
<evidence type="ECO:0000256" key="7">
    <source>
        <dbReference type="ARBA" id="ARBA00023141"/>
    </source>
</evidence>
<evidence type="ECO:0000256" key="2">
    <source>
        <dbReference type="ARBA" id="ARBA00007571"/>
    </source>
</evidence>
<dbReference type="EC" id="5.3.1.24" evidence="3"/>
<dbReference type="CDD" id="cd00405">
    <property type="entry name" value="PRAI"/>
    <property type="match status" value="1"/>
</dbReference>
<evidence type="ECO:0000256" key="4">
    <source>
        <dbReference type="ARBA" id="ARBA00022272"/>
    </source>
</evidence>
<dbReference type="GO" id="GO:0000162">
    <property type="term" value="P:L-tryptophan biosynthetic process"/>
    <property type="evidence" value="ECO:0007669"/>
    <property type="project" value="UniProtKB-UniPathway"/>
</dbReference>
<feature type="domain" description="N-(5'phosphoribosyl) anthranilate isomerase (PRAI)" evidence="9">
    <location>
        <begin position="94"/>
        <end position="262"/>
    </location>
</feature>
<protein>
    <recommendedName>
        <fullName evidence="4">N-(5'-phosphoribosyl)anthranilate isomerase</fullName>
        <ecNumber evidence="3">5.3.1.24</ecNumber>
    </recommendedName>
</protein>
<dbReference type="PANTHER" id="PTHR42894:SF1">
    <property type="entry name" value="N-(5'-PHOSPHORIBOSYL)ANTHRANILATE ISOMERASE"/>
    <property type="match status" value="1"/>
</dbReference>
<dbReference type="InterPro" id="IPR013785">
    <property type="entry name" value="Aldolase_TIM"/>
</dbReference>
<accession>A0A1R0GQ75</accession>
<evidence type="ECO:0000313" key="11">
    <source>
        <dbReference type="Proteomes" id="UP000187455"/>
    </source>
</evidence>
<evidence type="ECO:0000256" key="3">
    <source>
        <dbReference type="ARBA" id="ARBA00012572"/>
    </source>
</evidence>
<comment type="caution">
    <text evidence="10">The sequence shown here is derived from an EMBL/GenBank/DDBJ whole genome shotgun (WGS) entry which is preliminary data.</text>
</comment>
<name>A0A1R0GQ75_9FUNG</name>
<evidence type="ECO:0000256" key="1">
    <source>
        <dbReference type="ARBA" id="ARBA00004664"/>
    </source>
</evidence>
<dbReference type="GO" id="GO:0004640">
    <property type="term" value="F:phosphoribosylanthranilate isomerase activity"/>
    <property type="evidence" value="ECO:0007669"/>
    <property type="project" value="UniProtKB-EC"/>
</dbReference>
<keyword evidence="5" id="KW-0028">Amino-acid biosynthesis</keyword>
<evidence type="ECO:0000256" key="8">
    <source>
        <dbReference type="ARBA" id="ARBA00023235"/>
    </source>
</evidence>
<evidence type="ECO:0000313" key="10">
    <source>
        <dbReference type="EMBL" id="OLY79030.1"/>
    </source>
</evidence>
<dbReference type="InterPro" id="IPR044643">
    <property type="entry name" value="TrpF_fam"/>
</dbReference>
<dbReference type="AlphaFoldDB" id="A0A1R0GQ75"/>
<comment type="pathway">
    <text evidence="1">Amino-acid biosynthesis; L-tryptophan biosynthesis; L-tryptophan from chorismate: step 3/5.</text>
</comment>
<dbReference type="HAMAP" id="MF_00135">
    <property type="entry name" value="PRAI"/>
    <property type="match status" value="1"/>
</dbReference>
<dbReference type="UniPathway" id="UPA00035">
    <property type="reaction ID" value="UER00042"/>
</dbReference>
<dbReference type="EMBL" id="LSSL01005103">
    <property type="protein sequence ID" value="OLY79030.1"/>
    <property type="molecule type" value="Genomic_DNA"/>
</dbReference>
<gene>
    <name evidence="10" type="ORF">AYI68_g6910</name>
</gene>
<dbReference type="OrthoDB" id="524799at2759"/>
<sequence>MDKIEVPQVDSTHQKTKVKVCGVTKPQDAVIAAKSGAAFIGMIFAKSPRMLGIPEASRIIKSVKELYPEEIANSRIPKSDPSLYNFNLESENKRWFKDYIRKIDEFGCARPLFVGVFSNQSLEYILEVCSAVDLDFVQLHGDESFDMPLSIPVPVIKVFQVGSDFNPPEFINRGGNHALILLDTKVEGASVQGGHGVSFDWNVAKQVSQDKDIELILAGGLTHHNVSQSVKVGLPWCVDVSSGVETHIKGEKDHEKVKEFIANAHSTI</sequence>
<dbReference type="Gene3D" id="3.20.20.70">
    <property type="entry name" value="Aldolase class I"/>
    <property type="match status" value="1"/>
</dbReference>
<dbReference type="InterPro" id="IPR011060">
    <property type="entry name" value="RibuloseP-bd_barrel"/>
</dbReference>
<organism evidence="10 11">
    <name type="scientific">Smittium mucronatum</name>
    <dbReference type="NCBI Taxonomy" id="133383"/>
    <lineage>
        <taxon>Eukaryota</taxon>
        <taxon>Fungi</taxon>
        <taxon>Fungi incertae sedis</taxon>
        <taxon>Zoopagomycota</taxon>
        <taxon>Kickxellomycotina</taxon>
        <taxon>Harpellomycetes</taxon>
        <taxon>Harpellales</taxon>
        <taxon>Legeriomycetaceae</taxon>
        <taxon>Smittium</taxon>
    </lineage>
</organism>
<keyword evidence="11" id="KW-1185">Reference proteome</keyword>
<keyword evidence="8" id="KW-0413">Isomerase</keyword>
<evidence type="ECO:0000256" key="6">
    <source>
        <dbReference type="ARBA" id="ARBA00022822"/>
    </source>
</evidence>
<dbReference type="InterPro" id="IPR001240">
    <property type="entry name" value="PRAI_dom"/>
</dbReference>
<keyword evidence="6" id="KW-0822">Tryptophan biosynthesis</keyword>
<reference evidence="10 11" key="1">
    <citation type="journal article" date="2016" name="Mol. Biol. Evol.">
        <title>Genome-Wide Survey of Gut Fungi (Harpellales) Reveals the First Horizontally Transferred Ubiquitin Gene from a Mosquito Host.</title>
        <authorList>
            <person name="Wang Y."/>
            <person name="White M.M."/>
            <person name="Kvist S."/>
            <person name="Moncalvo J.M."/>
        </authorList>
    </citation>
    <scope>NUCLEOTIDE SEQUENCE [LARGE SCALE GENOMIC DNA]</scope>
    <source>
        <strain evidence="10 11">ALG-7-W6</strain>
    </source>
</reference>
<proteinExistence type="inferred from homology"/>
<dbReference type="SUPFAM" id="SSF51366">
    <property type="entry name" value="Ribulose-phoshate binding barrel"/>
    <property type="match status" value="1"/>
</dbReference>
<comment type="similarity">
    <text evidence="2">Belongs to the TrpF family.</text>
</comment>
<evidence type="ECO:0000259" key="9">
    <source>
        <dbReference type="Pfam" id="PF00697"/>
    </source>
</evidence>
<dbReference type="STRING" id="133383.A0A1R0GQ75"/>
<dbReference type="Proteomes" id="UP000187455">
    <property type="component" value="Unassembled WGS sequence"/>
</dbReference>
<evidence type="ECO:0000256" key="5">
    <source>
        <dbReference type="ARBA" id="ARBA00022605"/>
    </source>
</evidence>